<keyword evidence="5" id="KW-0560">Oxidoreductase</keyword>
<reference evidence="8" key="1">
    <citation type="submission" date="2016-06" db="EMBL/GenBank/DDBJ databases">
        <authorList>
            <person name="Varghese N."/>
            <person name="Submissions Spin"/>
        </authorList>
    </citation>
    <scope>NUCLEOTIDE SEQUENCE [LARGE SCALE GENOMIC DNA]</scope>
    <source>
        <strain evidence="8">DSM 45431</strain>
    </source>
</reference>
<comment type="similarity">
    <text evidence="2">Belongs to the zinc-containing alcohol dehydrogenase family.</text>
</comment>
<dbReference type="Proteomes" id="UP000199413">
    <property type="component" value="Unassembled WGS sequence"/>
</dbReference>
<dbReference type="CDD" id="cd08255">
    <property type="entry name" value="2-desacetyl-2-hydroxyethyl_bacteriochlorophyllide_like"/>
    <property type="match status" value="1"/>
</dbReference>
<dbReference type="PANTHER" id="PTHR43350">
    <property type="entry name" value="NAD-DEPENDENT ALCOHOL DEHYDROGENASE"/>
    <property type="match status" value="1"/>
</dbReference>
<comment type="cofactor">
    <cofactor evidence="1">
        <name>Zn(2+)</name>
        <dbReference type="ChEBI" id="CHEBI:29105"/>
    </cofactor>
</comment>
<evidence type="ECO:0000259" key="6">
    <source>
        <dbReference type="Pfam" id="PF00107"/>
    </source>
</evidence>
<proteinExistence type="inferred from homology"/>
<dbReference type="AlphaFoldDB" id="A0A1C6T1Z9"/>
<dbReference type="RefSeq" id="WP_091345602.1">
    <property type="nucleotide sequence ID" value="NZ_FMHV01000002.1"/>
</dbReference>
<name>A0A1C6T1Z9_9ACTN</name>
<evidence type="ECO:0000256" key="2">
    <source>
        <dbReference type="ARBA" id="ARBA00008072"/>
    </source>
</evidence>
<keyword evidence="8" id="KW-1185">Reference proteome</keyword>
<dbReference type="InterPro" id="IPR013149">
    <property type="entry name" value="ADH-like_C"/>
</dbReference>
<gene>
    <name evidence="7" type="ORF">GA0070624_5308</name>
</gene>
<accession>A0A1C6T1Z9</accession>
<dbReference type="InterPro" id="IPR036291">
    <property type="entry name" value="NAD(P)-bd_dom_sf"/>
</dbReference>
<evidence type="ECO:0000256" key="3">
    <source>
        <dbReference type="ARBA" id="ARBA00022723"/>
    </source>
</evidence>
<dbReference type="OrthoDB" id="9781588at2"/>
<dbReference type="Gene3D" id="3.40.50.720">
    <property type="entry name" value="NAD(P)-binding Rossmann-like Domain"/>
    <property type="match status" value="1"/>
</dbReference>
<evidence type="ECO:0000256" key="4">
    <source>
        <dbReference type="ARBA" id="ARBA00022833"/>
    </source>
</evidence>
<evidence type="ECO:0000256" key="5">
    <source>
        <dbReference type="ARBA" id="ARBA00023002"/>
    </source>
</evidence>
<sequence length="350" mass="37383">MSQIVQFTSPRHVDVIEQPSVELKPGHIRVRTSFSGISAGTELTAYRGTNPYLNRTWDPALRLFVEGTGLSYPIAGLGYSEVGEVVEVAPDVAADDDPAIPAVGQQVWGIWGHRGEAVLPVDRLRGCALPDGLDPVAATFARVGAVALNAVLAADIHLGEMVAVFGQGVLGLLTTRLVQLSGATALAVDTVPSRLDKAREYGAAATINAVTEDVARQLRQLTEGRGADVAIEISGSYRALHDAIRSVTVDGRVVSSGFYQGDGVGLRLGDEFHHNRVRLVSSQIGGVPPALAGRWDQARLNHTFLQLALDRKVDPVGLVTHVIPVEEAAEAFDMLDRRPEEALQVVLKFS</sequence>
<dbReference type="SUPFAM" id="SSF51735">
    <property type="entry name" value="NAD(P)-binding Rossmann-fold domains"/>
    <property type="match status" value="1"/>
</dbReference>
<evidence type="ECO:0000256" key="1">
    <source>
        <dbReference type="ARBA" id="ARBA00001947"/>
    </source>
</evidence>
<dbReference type="STRING" id="568872.GA0070624_5308"/>
<dbReference type="Gene3D" id="3.90.180.10">
    <property type="entry name" value="Medium-chain alcohol dehydrogenases, catalytic domain"/>
    <property type="match status" value="2"/>
</dbReference>
<keyword evidence="3" id="KW-0479">Metal-binding</keyword>
<dbReference type="Pfam" id="PF00107">
    <property type="entry name" value="ADH_zinc_N"/>
    <property type="match status" value="1"/>
</dbReference>
<organism evidence="7 8">
    <name type="scientific">Micromonospora rhizosphaerae</name>
    <dbReference type="NCBI Taxonomy" id="568872"/>
    <lineage>
        <taxon>Bacteria</taxon>
        <taxon>Bacillati</taxon>
        <taxon>Actinomycetota</taxon>
        <taxon>Actinomycetes</taxon>
        <taxon>Micromonosporales</taxon>
        <taxon>Micromonosporaceae</taxon>
        <taxon>Micromonospora</taxon>
    </lineage>
</organism>
<evidence type="ECO:0000313" key="8">
    <source>
        <dbReference type="Proteomes" id="UP000199413"/>
    </source>
</evidence>
<dbReference type="InterPro" id="IPR011032">
    <property type="entry name" value="GroES-like_sf"/>
</dbReference>
<dbReference type="GO" id="GO:0016491">
    <property type="term" value="F:oxidoreductase activity"/>
    <property type="evidence" value="ECO:0007669"/>
    <property type="project" value="UniProtKB-KW"/>
</dbReference>
<keyword evidence="4" id="KW-0862">Zinc</keyword>
<evidence type="ECO:0000313" key="7">
    <source>
        <dbReference type="EMBL" id="SCL35612.1"/>
    </source>
</evidence>
<dbReference type="GO" id="GO:0046872">
    <property type="term" value="F:metal ion binding"/>
    <property type="evidence" value="ECO:0007669"/>
    <property type="project" value="UniProtKB-KW"/>
</dbReference>
<protein>
    <submittedName>
        <fullName evidence="7">2-desacetyl-2-hydroxyethyl bacteriochlorophyllide A dehydrogenase</fullName>
    </submittedName>
</protein>
<dbReference type="EMBL" id="FMHV01000002">
    <property type="protein sequence ID" value="SCL35612.1"/>
    <property type="molecule type" value="Genomic_DNA"/>
</dbReference>
<feature type="domain" description="Alcohol dehydrogenase-like C-terminal" evidence="6">
    <location>
        <begin position="170"/>
        <end position="286"/>
    </location>
</feature>
<dbReference type="PANTHER" id="PTHR43350:SF19">
    <property type="entry name" value="D-GULOSIDE 3-DEHYDROGENASE"/>
    <property type="match status" value="1"/>
</dbReference>
<dbReference type="SUPFAM" id="SSF50129">
    <property type="entry name" value="GroES-like"/>
    <property type="match status" value="1"/>
</dbReference>